<dbReference type="AlphaFoldDB" id="C4GCH5"/>
<dbReference type="PANTHER" id="PTHR30614">
    <property type="entry name" value="MEMBRANE COMPONENT OF AMINO ACID ABC TRANSPORTER"/>
    <property type="match status" value="1"/>
</dbReference>
<evidence type="ECO:0000313" key="10">
    <source>
        <dbReference type="Proteomes" id="UP000003494"/>
    </source>
</evidence>
<feature type="transmembrane region" description="Helical" evidence="7">
    <location>
        <begin position="210"/>
        <end position="232"/>
    </location>
</feature>
<dbReference type="InterPro" id="IPR035906">
    <property type="entry name" value="MetI-like_sf"/>
</dbReference>
<feature type="domain" description="ABC transmembrane type-1" evidence="8">
    <location>
        <begin position="29"/>
        <end position="232"/>
    </location>
</feature>
<dbReference type="SUPFAM" id="SSF161098">
    <property type="entry name" value="MetI-like"/>
    <property type="match status" value="1"/>
</dbReference>
<keyword evidence="7" id="KW-0813">Transport</keyword>
<evidence type="ECO:0000256" key="3">
    <source>
        <dbReference type="ARBA" id="ARBA00022692"/>
    </source>
</evidence>
<feature type="transmembrane region" description="Helical" evidence="7">
    <location>
        <begin position="157"/>
        <end position="175"/>
    </location>
</feature>
<reference evidence="9" key="1">
    <citation type="submission" date="2009-04" db="EMBL/GenBank/DDBJ databases">
        <authorList>
            <person name="Weinstock G."/>
            <person name="Sodergren E."/>
            <person name="Clifton S."/>
            <person name="Fulton L."/>
            <person name="Fulton B."/>
            <person name="Courtney L."/>
            <person name="Fronick C."/>
            <person name="Harrison M."/>
            <person name="Strong C."/>
            <person name="Farmer C."/>
            <person name="Delahaunty K."/>
            <person name="Markovic C."/>
            <person name="Hall O."/>
            <person name="Minx P."/>
            <person name="Tomlinson C."/>
            <person name="Mitreva M."/>
            <person name="Nelson J."/>
            <person name="Hou S."/>
            <person name="Wollam A."/>
            <person name="Pepin K.H."/>
            <person name="Johnson M."/>
            <person name="Bhonagiri V."/>
            <person name="Nash W.E."/>
            <person name="Warren W."/>
            <person name="Chinwalla A."/>
            <person name="Mardis E.R."/>
            <person name="Wilson R.K."/>
        </authorList>
    </citation>
    <scope>NUCLEOTIDE SEQUENCE [LARGE SCALE GENOMIC DNA]</scope>
    <source>
        <strain evidence="9">DSM 14600</strain>
    </source>
</reference>
<keyword evidence="6 7" id="KW-0472">Membrane</keyword>
<feature type="transmembrane region" description="Helical" evidence="7">
    <location>
        <begin position="31"/>
        <end position="53"/>
    </location>
</feature>
<dbReference type="PROSITE" id="PS50928">
    <property type="entry name" value="ABC_TM1"/>
    <property type="match status" value="1"/>
</dbReference>
<evidence type="ECO:0000256" key="7">
    <source>
        <dbReference type="RuleBase" id="RU363032"/>
    </source>
</evidence>
<organism evidence="9 10">
    <name type="scientific">Shuttleworthella satelles DSM 14600</name>
    <dbReference type="NCBI Taxonomy" id="626523"/>
    <lineage>
        <taxon>Bacteria</taxon>
        <taxon>Bacillati</taxon>
        <taxon>Bacillota</taxon>
        <taxon>Clostridia</taxon>
        <taxon>Lachnospirales</taxon>
        <taxon>Lachnospiraceae</taxon>
        <taxon>Shuttleworthella</taxon>
    </lineage>
</organism>
<dbReference type="Gene3D" id="1.10.3720.10">
    <property type="entry name" value="MetI-like"/>
    <property type="match status" value="1"/>
</dbReference>
<dbReference type="eggNOG" id="COG0765">
    <property type="taxonomic scope" value="Bacteria"/>
</dbReference>
<keyword evidence="5 7" id="KW-1133">Transmembrane helix</keyword>
<dbReference type="CDD" id="cd06261">
    <property type="entry name" value="TM_PBP2"/>
    <property type="match status" value="1"/>
</dbReference>
<comment type="similarity">
    <text evidence="2">Belongs to the binding-protein-dependent transport system permease family. HisMQ subfamily.</text>
</comment>
<evidence type="ECO:0000256" key="6">
    <source>
        <dbReference type="ARBA" id="ARBA00023136"/>
    </source>
</evidence>
<dbReference type="EMBL" id="ACIP02000004">
    <property type="protein sequence ID" value="EEP27676.1"/>
    <property type="molecule type" value="Genomic_DNA"/>
</dbReference>
<dbReference type="GO" id="GO:0005886">
    <property type="term" value="C:plasma membrane"/>
    <property type="evidence" value="ECO:0007669"/>
    <property type="project" value="UniProtKB-SubCell"/>
</dbReference>
<evidence type="ECO:0000313" key="9">
    <source>
        <dbReference type="EMBL" id="EEP27676.1"/>
    </source>
</evidence>
<dbReference type="Pfam" id="PF00528">
    <property type="entry name" value="BPD_transp_1"/>
    <property type="match status" value="1"/>
</dbReference>
<dbReference type="InterPro" id="IPR043429">
    <property type="entry name" value="ArtM/GltK/GlnP/TcyL/YhdX-like"/>
</dbReference>
<gene>
    <name evidence="9" type="ORF">GCWU000342_01670</name>
</gene>
<dbReference type="HOGENOM" id="CLU_019602_1_1_9"/>
<dbReference type="InterPro" id="IPR000515">
    <property type="entry name" value="MetI-like"/>
</dbReference>
<dbReference type="STRING" id="626523.GCWU000342_01670"/>
<dbReference type="GO" id="GO:0055085">
    <property type="term" value="P:transmembrane transport"/>
    <property type="evidence" value="ECO:0007669"/>
    <property type="project" value="InterPro"/>
</dbReference>
<dbReference type="Proteomes" id="UP000003494">
    <property type="component" value="Unassembled WGS sequence"/>
</dbReference>
<keyword evidence="10" id="KW-1185">Reference proteome</keyword>
<dbReference type="PANTHER" id="PTHR30614:SF20">
    <property type="entry name" value="GLUTAMINE TRANSPORT SYSTEM PERMEASE PROTEIN GLNP"/>
    <property type="match status" value="1"/>
</dbReference>
<dbReference type="GO" id="GO:0006865">
    <property type="term" value="P:amino acid transport"/>
    <property type="evidence" value="ECO:0007669"/>
    <property type="project" value="UniProtKB-KW"/>
</dbReference>
<keyword evidence="3 7" id="KW-0812">Transmembrane</keyword>
<evidence type="ECO:0000259" key="8">
    <source>
        <dbReference type="PROSITE" id="PS50928"/>
    </source>
</evidence>
<keyword evidence="4" id="KW-0029">Amino-acid transport</keyword>
<name>C4GCH5_9FIRM</name>
<feature type="transmembrane region" description="Helical" evidence="7">
    <location>
        <begin position="73"/>
        <end position="106"/>
    </location>
</feature>
<evidence type="ECO:0000256" key="5">
    <source>
        <dbReference type="ARBA" id="ARBA00022989"/>
    </source>
</evidence>
<dbReference type="RefSeq" id="WP_006906664.1">
    <property type="nucleotide sequence ID" value="NZ_GG665867.1"/>
</dbReference>
<comment type="subcellular location">
    <subcellularLocation>
        <location evidence="7">Cell membrane</location>
        <topology evidence="7">Multi-pass membrane protein</topology>
    </subcellularLocation>
    <subcellularLocation>
        <location evidence="1">Membrane</location>
        <topology evidence="1">Multi-pass membrane protein</topology>
    </subcellularLocation>
</comment>
<evidence type="ECO:0000256" key="2">
    <source>
        <dbReference type="ARBA" id="ARBA00010072"/>
    </source>
</evidence>
<sequence>MSAWWDGLKAQFVLNFINDNRWQSLVSGLGVTLQITVFAVIVGILLGALVATVRSTWDKSGEEMGRRKSPAYYLLKGFNVICKIYLTVIRGTPVVVQLMISYFIIFATSKNAVAVAIFAFGLNSAAYVAEIIRGGIMSIDEGQFEAGRSLGFNYPQTMIYIILPQVFKAVLPALLNEFITLVKETSVAGYVGIMDLTKAGDVIRSRTYSAFMPLFAVAGIYLVIVIILETVFGRLERRLRQNER</sequence>
<evidence type="ECO:0000256" key="4">
    <source>
        <dbReference type="ARBA" id="ARBA00022970"/>
    </source>
</evidence>
<accession>C4GCH5</accession>
<evidence type="ECO:0000256" key="1">
    <source>
        <dbReference type="ARBA" id="ARBA00004141"/>
    </source>
</evidence>
<protein>
    <submittedName>
        <fullName evidence="9">ABC transporter, permease protein</fullName>
    </submittedName>
</protein>
<proteinExistence type="inferred from homology"/>
<comment type="caution">
    <text evidence="9">The sequence shown here is derived from an EMBL/GenBank/DDBJ whole genome shotgun (WGS) entry which is preliminary data.</text>
</comment>